<organism evidence="8 9">
    <name type="scientific">Pseudothauera nasutitermitis</name>
    <dbReference type="NCBI Taxonomy" id="2565930"/>
    <lineage>
        <taxon>Bacteria</taxon>
        <taxon>Pseudomonadati</taxon>
        <taxon>Pseudomonadota</taxon>
        <taxon>Betaproteobacteria</taxon>
        <taxon>Rhodocyclales</taxon>
        <taxon>Zoogloeaceae</taxon>
        <taxon>Pseudothauera</taxon>
    </lineage>
</organism>
<reference evidence="8 9" key="1">
    <citation type="submission" date="2019-04" db="EMBL/GenBank/DDBJ databases">
        <title>Azoarcus nasutitermitis sp. nov. isolated from termite nest.</title>
        <authorList>
            <person name="Lin S.-Y."/>
            <person name="Hameed A."/>
            <person name="Hsu Y.-H."/>
            <person name="Young C.-C."/>
        </authorList>
    </citation>
    <scope>NUCLEOTIDE SEQUENCE [LARGE SCALE GENOMIC DNA]</scope>
    <source>
        <strain evidence="8 9">CC-YHH838</strain>
    </source>
</reference>
<proteinExistence type="predicted"/>
<sequence length="336" mass="36664">MLAPEYAARIEAVKQRAHGRWTPILASLGVDERILRRRNLPCPLCGGTDRFQYTDKFGEGNYHCRSCGPGGGFKLLQAVLGIDFNTALREVERCVGVLPVAAAPHAGEPSAERMKKLAQRIWNEARPVTPGDEVDRYLRGRGLALPAYPKVLRFHPALGYYQKDATGRSRKVAEYPAMLACIQGTDGHAVTLHRTYLKDGAKLAAPDAKKVLSAGINGAAVRLFEATGELAVAEGIEKGLAVHLATGKPVWASLNAGNLEKLWLPDTVRTVCIYADNDADGDFAGQAFAFALARSLKRNEAHTGPRQVKVFVPRHPGIDWDDVWRQRQQAQAARAA</sequence>
<keyword evidence="5" id="KW-0235">DNA replication</keyword>
<feature type="domain" description="DNA primase/helicase Gp4 N-terminal Bacteriophage T7-like" evidence="7">
    <location>
        <begin position="37"/>
        <end position="73"/>
    </location>
</feature>
<evidence type="ECO:0000256" key="6">
    <source>
        <dbReference type="ARBA" id="ARBA00023163"/>
    </source>
</evidence>
<dbReference type="SUPFAM" id="SSF57783">
    <property type="entry name" value="Zinc beta-ribbon"/>
    <property type="match status" value="1"/>
</dbReference>
<accession>A0A4S4AXX9</accession>
<dbReference type="GO" id="GO:0003677">
    <property type="term" value="F:DNA binding"/>
    <property type="evidence" value="ECO:0007669"/>
    <property type="project" value="InterPro"/>
</dbReference>
<dbReference type="GO" id="GO:1990077">
    <property type="term" value="C:primosome complex"/>
    <property type="evidence" value="ECO:0007669"/>
    <property type="project" value="UniProtKB-KW"/>
</dbReference>
<dbReference type="Gene3D" id="3.90.580.10">
    <property type="entry name" value="Zinc finger, CHC2-type domain"/>
    <property type="match status" value="1"/>
</dbReference>
<keyword evidence="3" id="KW-0808">Transferase</keyword>
<dbReference type="InterPro" id="IPR034154">
    <property type="entry name" value="TOPRIM_DnaG/twinkle"/>
</dbReference>
<dbReference type="CDD" id="cd01029">
    <property type="entry name" value="TOPRIM_primases"/>
    <property type="match status" value="1"/>
</dbReference>
<dbReference type="AlphaFoldDB" id="A0A4S4AXX9"/>
<dbReference type="Pfam" id="PF13362">
    <property type="entry name" value="Toprim_3"/>
    <property type="match status" value="1"/>
</dbReference>
<comment type="caution">
    <text evidence="8">The sequence shown here is derived from an EMBL/GenBank/DDBJ whole genome shotgun (WGS) entry which is preliminary data.</text>
</comment>
<evidence type="ECO:0000256" key="2">
    <source>
        <dbReference type="ARBA" id="ARBA00022515"/>
    </source>
</evidence>
<evidence type="ECO:0000256" key="1">
    <source>
        <dbReference type="ARBA" id="ARBA00022478"/>
    </source>
</evidence>
<evidence type="ECO:0000313" key="9">
    <source>
        <dbReference type="Proteomes" id="UP000308430"/>
    </source>
</evidence>
<dbReference type="InterPro" id="IPR006171">
    <property type="entry name" value="TOPRIM_dom"/>
</dbReference>
<dbReference type="InterPro" id="IPR036977">
    <property type="entry name" value="DNA_primase_Znf_CHC2"/>
</dbReference>
<evidence type="ECO:0000259" key="7">
    <source>
        <dbReference type="SMART" id="SM00778"/>
    </source>
</evidence>
<evidence type="ECO:0000256" key="5">
    <source>
        <dbReference type="ARBA" id="ARBA00022705"/>
    </source>
</evidence>
<evidence type="ECO:0000256" key="3">
    <source>
        <dbReference type="ARBA" id="ARBA00022679"/>
    </source>
</evidence>
<gene>
    <name evidence="8" type="ORF">E6C76_13115</name>
</gene>
<evidence type="ECO:0000256" key="4">
    <source>
        <dbReference type="ARBA" id="ARBA00022695"/>
    </source>
</evidence>
<dbReference type="OrthoDB" id="8967890at2"/>
<dbReference type="GO" id="GO:0004386">
    <property type="term" value="F:helicase activity"/>
    <property type="evidence" value="ECO:0007669"/>
    <property type="project" value="InterPro"/>
</dbReference>
<dbReference type="InterPro" id="IPR013237">
    <property type="entry name" value="Phage_T7_Gp4_N"/>
</dbReference>
<dbReference type="GO" id="GO:0000428">
    <property type="term" value="C:DNA-directed RNA polymerase complex"/>
    <property type="evidence" value="ECO:0007669"/>
    <property type="project" value="UniProtKB-KW"/>
</dbReference>
<dbReference type="InterPro" id="IPR055570">
    <property type="entry name" value="DUF7146"/>
</dbReference>
<dbReference type="Pfam" id="PF23639">
    <property type="entry name" value="DUF7146"/>
    <property type="match status" value="1"/>
</dbReference>
<dbReference type="GO" id="GO:0008270">
    <property type="term" value="F:zinc ion binding"/>
    <property type="evidence" value="ECO:0007669"/>
    <property type="project" value="InterPro"/>
</dbReference>
<protein>
    <submittedName>
        <fullName evidence="8">Zinc-binding protein</fullName>
    </submittedName>
</protein>
<keyword evidence="9" id="KW-1185">Reference proteome</keyword>
<dbReference type="Pfam" id="PF08273">
    <property type="entry name" value="Zn_Ribbon_Prim"/>
    <property type="match status" value="1"/>
</dbReference>
<keyword evidence="1" id="KW-0240">DNA-directed RNA polymerase</keyword>
<keyword evidence="2" id="KW-0639">Primosome</keyword>
<dbReference type="SMART" id="SM00778">
    <property type="entry name" value="Prim_Zn_Ribbon"/>
    <property type="match status" value="1"/>
</dbReference>
<keyword evidence="4" id="KW-0548">Nucleotidyltransferase</keyword>
<dbReference type="GO" id="GO:0006269">
    <property type="term" value="P:DNA replication, synthesis of primer"/>
    <property type="evidence" value="ECO:0007669"/>
    <property type="project" value="UniProtKB-KW"/>
</dbReference>
<dbReference type="GO" id="GO:0016779">
    <property type="term" value="F:nucleotidyltransferase activity"/>
    <property type="evidence" value="ECO:0007669"/>
    <property type="project" value="UniProtKB-KW"/>
</dbReference>
<dbReference type="EMBL" id="SSOC01000004">
    <property type="protein sequence ID" value="THF64962.1"/>
    <property type="molecule type" value="Genomic_DNA"/>
</dbReference>
<keyword evidence="6" id="KW-0804">Transcription</keyword>
<evidence type="ECO:0000313" key="8">
    <source>
        <dbReference type="EMBL" id="THF64962.1"/>
    </source>
</evidence>
<dbReference type="Proteomes" id="UP000308430">
    <property type="component" value="Unassembled WGS sequence"/>
</dbReference>
<name>A0A4S4AXX9_9RHOO</name>
<dbReference type="RefSeq" id="WP_136348655.1">
    <property type="nucleotide sequence ID" value="NZ_SSOC01000004.1"/>
</dbReference>